<evidence type="ECO:0000256" key="1">
    <source>
        <dbReference type="ARBA" id="ARBA00022729"/>
    </source>
</evidence>
<evidence type="ECO:0000313" key="4">
    <source>
        <dbReference type="Proteomes" id="UP000535020"/>
    </source>
</evidence>
<dbReference type="Proteomes" id="UP000535020">
    <property type="component" value="Unassembled WGS sequence"/>
</dbReference>
<feature type="signal peptide" evidence="2">
    <location>
        <begin position="1"/>
        <end position="24"/>
    </location>
</feature>
<name>A0A7Y9C3N9_9FLAO</name>
<feature type="chain" id="PRO_5030646186" evidence="2">
    <location>
        <begin position="25"/>
        <end position="799"/>
    </location>
</feature>
<dbReference type="InterPro" id="IPR035986">
    <property type="entry name" value="PKD_dom_sf"/>
</dbReference>
<gene>
    <name evidence="3" type="ORF">HZF10_00100</name>
</gene>
<dbReference type="InterPro" id="IPR014755">
    <property type="entry name" value="Cu-Rt/internalin_Ig-like"/>
</dbReference>
<dbReference type="RefSeq" id="WP_176004127.1">
    <property type="nucleotide sequence ID" value="NZ_JABWMI010000001.1"/>
</dbReference>
<sequence length="799" mass="83305">MNWKNTYTRLLLIFGLFASFSSQSQCIQIESILVDACGTQEGLNEMVRFKVGNANLNTSNLSVDWPNNNWQGLLQNTVTASKTAALNADILDAGGCGQLLEPTNGLLPANANVILVTSFNLDTPLNQFGAITEDFYILYQNNTTVTGGHFANSGTGTRTLSISFGSCTDTVTYDRALLVNQSGATVPADGATVLFANNGTPTYINNGCSAPVPPFTIHAGNNITACAGSTVNLNAQSQGAQSTQWSATQGSFSNTASLTSNYTLPLQANGTITLTLTATNACGATISDTVTITVSTSVTPNFQTSLSLCNGQAAPNLANVSPNGISGSWNPSTINNTQSGNYVFTPNAGQCANPVTLSVTVSNGGIVPNFATQLSVCAGSTPPVLATTSPNGISGTWNPSVINTNTSGSYVFTPNVGQCAVPVTLSVTVSNGIIPNFATQLTVCSGTTPPVLATTSPNGISGTWNPSTINTNTNATYIFTPNSGQCAQNATLTVNVVSQIVPDFETNLTICASSTIPVLATTSPNGISGSWNPSVINASQSDSYIFTPNAGQCATSVTLTVTVTTPIIPDFETQFTLCNGSPAPILQTVSPNGITGSWTPSVISSTQNATYTFTPDTGQCAQTASLSVSITTLDVAISQGCENGSYMLHANQENQFDSFEWTLQNGPVVGNSAELNVSGLTQTMTIDFPATFQLSVSTNDGCNGTAPVTVNGILCSIPKGISPNGDSFNDSFDLTGFGVSELKIYNRYGTEVYNRKNYTDQWHGQSDNGNDLPDATYYYAITTVGGNVKTGWVYVVRKS</sequence>
<dbReference type="EMBL" id="JACBJI010000001">
    <property type="protein sequence ID" value="NYA69301.1"/>
    <property type="molecule type" value="Genomic_DNA"/>
</dbReference>
<comment type="caution">
    <text evidence="3">The sequence shown here is derived from an EMBL/GenBank/DDBJ whole genome shotgun (WGS) entry which is preliminary data.</text>
</comment>
<reference evidence="3 4" key="1">
    <citation type="submission" date="2020-07" db="EMBL/GenBank/DDBJ databases">
        <authorList>
            <person name="Sun Q."/>
        </authorList>
    </citation>
    <scope>NUCLEOTIDE SEQUENCE [LARGE SCALE GENOMIC DNA]</scope>
    <source>
        <strain evidence="3 4">MAH-1</strain>
    </source>
</reference>
<evidence type="ECO:0000256" key="2">
    <source>
        <dbReference type="SAM" id="SignalP"/>
    </source>
</evidence>
<dbReference type="NCBIfam" id="TIGR04131">
    <property type="entry name" value="Bac_Flav_CTERM"/>
    <property type="match status" value="1"/>
</dbReference>
<protein>
    <submittedName>
        <fullName evidence="3">Gliding motility-associated C-terminal domain-containing protein</fullName>
    </submittedName>
</protein>
<accession>A0A7Y9C3N9</accession>
<evidence type="ECO:0000313" key="3">
    <source>
        <dbReference type="EMBL" id="NYA69301.1"/>
    </source>
</evidence>
<dbReference type="InterPro" id="IPR026341">
    <property type="entry name" value="T9SS_type_B"/>
</dbReference>
<dbReference type="Pfam" id="PF13585">
    <property type="entry name" value="CHU_C"/>
    <property type="match status" value="1"/>
</dbReference>
<keyword evidence="1 2" id="KW-0732">Signal</keyword>
<dbReference type="AlphaFoldDB" id="A0A7Y9C3N9"/>
<dbReference type="SUPFAM" id="SSF49299">
    <property type="entry name" value="PKD domain"/>
    <property type="match status" value="1"/>
</dbReference>
<proteinExistence type="predicted"/>
<keyword evidence="4" id="KW-1185">Reference proteome</keyword>
<organism evidence="3 4">
    <name type="scientific">Flavobacterium agri</name>
    <dbReference type="NCBI Taxonomy" id="2743471"/>
    <lineage>
        <taxon>Bacteria</taxon>
        <taxon>Pseudomonadati</taxon>
        <taxon>Bacteroidota</taxon>
        <taxon>Flavobacteriia</taxon>
        <taxon>Flavobacteriales</taxon>
        <taxon>Flavobacteriaceae</taxon>
        <taxon>Flavobacterium</taxon>
    </lineage>
</organism>
<dbReference type="Gene3D" id="2.60.40.1220">
    <property type="match status" value="4"/>
</dbReference>